<dbReference type="Proteomes" id="UP001054252">
    <property type="component" value="Unassembled WGS sequence"/>
</dbReference>
<organism evidence="1 2">
    <name type="scientific">Rubroshorea leprosula</name>
    <dbReference type="NCBI Taxonomy" id="152421"/>
    <lineage>
        <taxon>Eukaryota</taxon>
        <taxon>Viridiplantae</taxon>
        <taxon>Streptophyta</taxon>
        <taxon>Embryophyta</taxon>
        <taxon>Tracheophyta</taxon>
        <taxon>Spermatophyta</taxon>
        <taxon>Magnoliopsida</taxon>
        <taxon>eudicotyledons</taxon>
        <taxon>Gunneridae</taxon>
        <taxon>Pentapetalae</taxon>
        <taxon>rosids</taxon>
        <taxon>malvids</taxon>
        <taxon>Malvales</taxon>
        <taxon>Dipterocarpaceae</taxon>
        <taxon>Rubroshorea</taxon>
    </lineage>
</organism>
<protein>
    <submittedName>
        <fullName evidence="1">Uncharacterized protein</fullName>
    </submittedName>
</protein>
<dbReference type="EMBL" id="BPVZ01000082">
    <property type="protein sequence ID" value="GKV29374.1"/>
    <property type="molecule type" value="Genomic_DNA"/>
</dbReference>
<reference evidence="1 2" key="1">
    <citation type="journal article" date="2021" name="Commun. Biol.">
        <title>The genome of Shorea leprosula (Dipterocarpaceae) highlights the ecological relevance of drought in aseasonal tropical rainforests.</title>
        <authorList>
            <person name="Ng K.K.S."/>
            <person name="Kobayashi M.J."/>
            <person name="Fawcett J.A."/>
            <person name="Hatakeyama M."/>
            <person name="Paape T."/>
            <person name="Ng C.H."/>
            <person name="Ang C.C."/>
            <person name="Tnah L.H."/>
            <person name="Lee C.T."/>
            <person name="Nishiyama T."/>
            <person name="Sese J."/>
            <person name="O'Brien M.J."/>
            <person name="Copetti D."/>
            <person name="Mohd Noor M.I."/>
            <person name="Ong R.C."/>
            <person name="Putra M."/>
            <person name="Sireger I.Z."/>
            <person name="Indrioko S."/>
            <person name="Kosugi Y."/>
            <person name="Izuno A."/>
            <person name="Isagi Y."/>
            <person name="Lee S.L."/>
            <person name="Shimizu K.K."/>
        </authorList>
    </citation>
    <scope>NUCLEOTIDE SEQUENCE [LARGE SCALE GENOMIC DNA]</scope>
    <source>
        <strain evidence="1">214</strain>
    </source>
</reference>
<gene>
    <name evidence="1" type="ORF">SLEP1_g38309</name>
</gene>
<sequence>MDELFILRLYSTMGLGRGCLLQQPKEIESSNPNEDLKVPLLLCMPMYQ</sequence>
<evidence type="ECO:0000313" key="2">
    <source>
        <dbReference type="Proteomes" id="UP001054252"/>
    </source>
</evidence>
<proteinExistence type="predicted"/>
<dbReference type="AlphaFoldDB" id="A0AAV5KXI0"/>
<comment type="caution">
    <text evidence="1">The sequence shown here is derived from an EMBL/GenBank/DDBJ whole genome shotgun (WGS) entry which is preliminary data.</text>
</comment>
<evidence type="ECO:0000313" key="1">
    <source>
        <dbReference type="EMBL" id="GKV29374.1"/>
    </source>
</evidence>
<keyword evidence="2" id="KW-1185">Reference proteome</keyword>
<accession>A0AAV5KXI0</accession>
<name>A0AAV5KXI0_9ROSI</name>